<dbReference type="EMBL" id="UGYV01000001">
    <property type="protein sequence ID" value="SUI87412.1"/>
    <property type="molecule type" value="Genomic_DNA"/>
</dbReference>
<dbReference type="NCBIfam" id="TIGR03032">
    <property type="entry name" value="TIGR03032 family protein"/>
    <property type="match status" value="1"/>
</dbReference>
<feature type="domain" description="Conserved hypothetical protein CHP03032" evidence="2">
    <location>
        <begin position="32"/>
        <end position="348"/>
    </location>
</feature>
<dbReference type="Proteomes" id="UP000255061">
    <property type="component" value="Unassembled WGS sequence"/>
</dbReference>
<dbReference type="SUPFAM" id="SSF63829">
    <property type="entry name" value="Calcium-dependent phosphotriesterase"/>
    <property type="match status" value="1"/>
</dbReference>
<dbReference type="InterPro" id="IPR017481">
    <property type="entry name" value="CHP03032"/>
</dbReference>
<protein>
    <recommendedName>
        <fullName evidence="2">Conserved hypothetical protein CHP03032 domain-containing protein</fullName>
    </recommendedName>
</protein>
<evidence type="ECO:0000259" key="2">
    <source>
        <dbReference type="Pfam" id="PF16261"/>
    </source>
</evidence>
<dbReference type="AlphaFoldDB" id="A0A380AW29"/>
<name>A0A380AW29_9GAMM</name>
<evidence type="ECO:0000313" key="3">
    <source>
        <dbReference type="EMBL" id="SUI87412.1"/>
    </source>
</evidence>
<feature type="region of interest" description="Disordered" evidence="1">
    <location>
        <begin position="1"/>
        <end position="20"/>
    </location>
</feature>
<evidence type="ECO:0000256" key="1">
    <source>
        <dbReference type="SAM" id="MobiDB-lite"/>
    </source>
</evidence>
<proteinExistence type="predicted"/>
<organism evidence="3 4">
    <name type="scientific">Shewanella morhuae</name>
    <dbReference type="NCBI Taxonomy" id="365591"/>
    <lineage>
        <taxon>Bacteria</taxon>
        <taxon>Pseudomonadati</taxon>
        <taxon>Pseudomonadota</taxon>
        <taxon>Gammaproteobacteria</taxon>
        <taxon>Alteromonadales</taxon>
        <taxon>Shewanellaceae</taxon>
        <taxon>Shewanella</taxon>
    </lineage>
</organism>
<accession>A0A380AW29</accession>
<reference evidence="3 4" key="1">
    <citation type="submission" date="2018-06" db="EMBL/GenBank/DDBJ databases">
        <authorList>
            <consortium name="Pathogen Informatics"/>
            <person name="Doyle S."/>
        </authorList>
    </citation>
    <scope>NUCLEOTIDE SEQUENCE [LARGE SCALE GENOMIC DNA]</scope>
    <source>
        <strain evidence="3 4">NCTC10736</strain>
    </source>
</reference>
<dbReference type="Pfam" id="PF16261">
    <property type="entry name" value="DUF4915"/>
    <property type="match status" value="1"/>
</dbReference>
<evidence type="ECO:0000313" key="4">
    <source>
        <dbReference type="Proteomes" id="UP000255061"/>
    </source>
</evidence>
<gene>
    <name evidence="3" type="ORF">NCTC10736_02916</name>
</gene>
<sequence length="361" mass="40460">MPESQTAVGPEIGERNNLPTENYDFSSSATPSFLQFLHFFHISVAVTSYDCQRLIVLRQKNESIDTLLVPVARPRGLAIQDNKLTIATYTEIINYYRYDQLSAEMAAKIDLHSDALFVPRNSHITGEINAHDIAWGEGGLWLVNSRFSCICTLQPDLSFKPRWWPMFLKGPTGDGAAHLNCMAMLDGKPAYATCFGSFAEGRSWRDEASLDTGLLIDVQNNQVVMEGLCMPHSPKVHEGKVYVCNSGYGTVMCYDPVTKTVETLLEVQGFTRALTFYQHYMIVCCSKFRVSDRASPLPIALKYQESHAGIYIVDMTDVSIVAYCRFDGDVSQLYDVAVIEQSIQPEILGLQDPRTTELFVF</sequence>
<dbReference type="RefSeq" id="WP_181879221.1">
    <property type="nucleotide sequence ID" value="NZ_UGYV01000001.1"/>
</dbReference>